<evidence type="ECO:0000256" key="4">
    <source>
        <dbReference type="ARBA" id="ARBA00010662"/>
    </source>
</evidence>
<name>A0A8J6NJD6_9CHLR</name>
<dbReference type="EMBL" id="JACNJN010000080">
    <property type="protein sequence ID" value="MBC8334807.1"/>
    <property type="molecule type" value="Genomic_DNA"/>
</dbReference>
<sequence length="245" mass="26626">MLKSKIHISQNGELLAKSFTEHFVSLANDAISKRGRFLAVLSGGGTPLMAYRLLSKPPLLEVVPWGQVHLFWGDERHVPHEDPQSNFGQAREALLDHVNIPDENIHSIPTDPSPGEAALAYAQTLRSIAEANQSSVRFDLVMLGLGSDGHTASLFPGQSALWKDPIIVTEGSYQGRPATRLTMTPLVFNQARKIIFLVSGEAKADALANALGETRDVDRFPSQAIDPTNGKVLWMVDSAAAKMIP</sequence>
<comment type="caution">
    <text evidence="9">The sequence shown here is derived from an EMBL/GenBank/DDBJ whole genome shotgun (WGS) entry which is preliminary data.</text>
</comment>
<evidence type="ECO:0000313" key="10">
    <source>
        <dbReference type="Proteomes" id="UP000614469"/>
    </source>
</evidence>
<dbReference type="InterPro" id="IPR005900">
    <property type="entry name" value="6-phosphogluconolactonase_DevB"/>
</dbReference>
<dbReference type="Proteomes" id="UP000614469">
    <property type="component" value="Unassembled WGS sequence"/>
</dbReference>
<dbReference type="CDD" id="cd01400">
    <property type="entry name" value="6PGL"/>
    <property type="match status" value="1"/>
</dbReference>
<dbReference type="AlphaFoldDB" id="A0A8J6NJD6"/>
<feature type="domain" description="Glucosamine/galactosamine-6-phosphate isomerase" evidence="8">
    <location>
        <begin position="13"/>
        <end position="234"/>
    </location>
</feature>
<dbReference type="NCBIfam" id="TIGR01198">
    <property type="entry name" value="pgl"/>
    <property type="match status" value="1"/>
</dbReference>
<evidence type="ECO:0000256" key="1">
    <source>
        <dbReference type="ARBA" id="ARBA00000832"/>
    </source>
</evidence>
<organism evidence="9 10">
    <name type="scientific">Candidatus Desulfolinea nitratireducens</name>
    <dbReference type="NCBI Taxonomy" id="2841698"/>
    <lineage>
        <taxon>Bacteria</taxon>
        <taxon>Bacillati</taxon>
        <taxon>Chloroflexota</taxon>
        <taxon>Anaerolineae</taxon>
        <taxon>Anaerolineales</taxon>
        <taxon>Anaerolineales incertae sedis</taxon>
        <taxon>Candidatus Desulfolinea</taxon>
    </lineage>
</organism>
<evidence type="ECO:0000259" key="8">
    <source>
        <dbReference type="Pfam" id="PF01182"/>
    </source>
</evidence>
<gene>
    <name evidence="7 9" type="primary">pgl</name>
    <name evidence="9" type="ORF">H8E29_06045</name>
</gene>
<evidence type="ECO:0000256" key="7">
    <source>
        <dbReference type="RuleBase" id="RU365095"/>
    </source>
</evidence>
<comment type="similarity">
    <text evidence="4 7">Belongs to the glucosamine/galactosamine-6-phosphate isomerase family. 6-phosphogluconolactonase subfamily.</text>
</comment>
<accession>A0A8J6NJD6</accession>
<dbReference type="GO" id="GO:0006098">
    <property type="term" value="P:pentose-phosphate shunt"/>
    <property type="evidence" value="ECO:0007669"/>
    <property type="project" value="UniProtKB-UniPathway"/>
</dbReference>
<dbReference type="Gene3D" id="3.40.50.1360">
    <property type="match status" value="1"/>
</dbReference>
<dbReference type="EC" id="3.1.1.31" evidence="5 7"/>
<dbReference type="InterPro" id="IPR037171">
    <property type="entry name" value="NagB/RpiA_transferase-like"/>
</dbReference>
<dbReference type="UniPathway" id="UPA00115">
    <property type="reaction ID" value="UER00409"/>
</dbReference>
<proteinExistence type="inferred from homology"/>
<evidence type="ECO:0000313" key="9">
    <source>
        <dbReference type="EMBL" id="MBC8334807.1"/>
    </source>
</evidence>
<comment type="catalytic activity">
    <reaction evidence="1 7">
        <text>6-phospho-D-glucono-1,5-lactone + H2O = 6-phospho-D-gluconate + H(+)</text>
        <dbReference type="Rhea" id="RHEA:12556"/>
        <dbReference type="ChEBI" id="CHEBI:15377"/>
        <dbReference type="ChEBI" id="CHEBI:15378"/>
        <dbReference type="ChEBI" id="CHEBI:57955"/>
        <dbReference type="ChEBI" id="CHEBI:58759"/>
        <dbReference type="EC" id="3.1.1.31"/>
    </reaction>
</comment>
<comment type="pathway">
    <text evidence="3 7">Carbohydrate degradation; pentose phosphate pathway; D-ribulose 5-phosphate from D-glucose 6-phosphate (oxidative stage): step 2/3.</text>
</comment>
<dbReference type="InterPro" id="IPR039104">
    <property type="entry name" value="6PGL"/>
</dbReference>
<reference evidence="9 10" key="1">
    <citation type="submission" date="2020-08" db="EMBL/GenBank/DDBJ databases">
        <title>Bridging the membrane lipid divide: bacteria of the FCB group superphylum have the potential to synthesize archaeal ether lipids.</title>
        <authorList>
            <person name="Villanueva L."/>
            <person name="Von Meijenfeldt F.A.B."/>
            <person name="Westbye A.B."/>
            <person name="Yadav S."/>
            <person name="Hopmans E.C."/>
            <person name="Dutilh B.E."/>
            <person name="Sinninghe Damste J.S."/>
        </authorList>
    </citation>
    <scope>NUCLEOTIDE SEQUENCE [LARGE SCALE GENOMIC DNA]</scope>
    <source>
        <strain evidence="9">NIOZ-UU36</strain>
    </source>
</reference>
<evidence type="ECO:0000256" key="6">
    <source>
        <dbReference type="ARBA" id="ARBA00020337"/>
    </source>
</evidence>
<evidence type="ECO:0000256" key="2">
    <source>
        <dbReference type="ARBA" id="ARBA00002681"/>
    </source>
</evidence>
<dbReference type="InterPro" id="IPR006148">
    <property type="entry name" value="Glc/Gal-6P_isomerase"/>
</dbReference>
<dbReference type="Pfam" id="PF01182">
    <property type="entry name" value="Glucosamine_iso"/>
    <property type="match status" value="1"/>
</dbReference>
<evidence type="ECO:0000256" key="3">
    <source>
        <dbReference type="ARBA" id="ARBA00004961"/>
    </source>
</evidence>
<comment type="function">
    <text evidence="2 7">Hydrolysis of 6-phosphogluconolactone to 6-phosphogluconate.</text>
</comment>
<protein>
    <recommendedName>
        <fullName evidence="6 7">6-phosphogluconolactonase</fullName>
        <shortName evidence="7">6PGL</shortName>
        <ecNumber evidence="5 7">3.1.1.31</ecNumber>
    </recommendedName>
</protein>
<dbReference type="PANTHER" id="PTHR11054:SF0">
    <property type="entry name" value="6-PHOSPHOGLUCONOLACTONASE"/>
    <property type="match status" value="1"/>
</dbReference>
<dbReference type="GO" id="GO:0017057">
    <property type="term" value="F:6-phosphogluconolactonase activity"/>
    <property type="evidence" value="ECO:0007669"/>
    <property type="project" value="UniProtKB-UniRule"/>
</dbReference>
<dbReference type="GO" id="GO:0005975">
    <property type="term" value="P:carbohydrate metabolic process"/>
    <property type="evidence" value="ECO:0007669"/>
    <property type="project" value="UniProtKB-UniRule"/>
</dbReference>
<dbReference type="SUPFAM" id="SSF100950">
    <property type="entry name" value="NagB/RpiA/CoA transferase-like"/>
    <property type="match status" value="1"/>
</dbReference>
<keyword evidence="7 9" id="KW-0378">Hydrolase</keyword>
<dbReference type="PANTHER" id="PTHR11054">
    <property type="entry name" value="6-PHOSPHOGLUCONOLACTONASE"/>
    <property type="match status" value="1"/>
</dbReference>
<evidence type="ECO:0000256" key="5">
    <source>
        <dbReference type="ARBA" id="ARBA00013198"/>
    </source>
</evidence>